<dbReference type="PANTHER" id="PTHR21661">
    <property type="entry name" value="EPOXIDE HYDROLASE 1-RELATED"/>
    <property type="match status" value="1"/>
</dbReference>
<dbReference type="Pfam" id="PF06441">
    <property type="entry name" value="EHN"/>
    <property type="match status" value="1"/>
</dbReference>
<evidence type="ECO:0000313" key="7">
    <source>
        <dbReference type="EMBL" id="RTE75107.1"/>
    </source>
</evidence>
<comment type="caution">
    <text evidence="7">The sequence shown here is derived from an EMBL/GenBank/DDBJ whole genome shotgun (WGS) entry which is preliminary data.</text>
</comment>
<dbReference type="InterPro" id="IPR016292">
    <property type="entry name" value="Epoxide_hydrolase"/>
</dbReference>
<evidence type="ECO:0000256" key="1">
    <source>
        <dbReference type="ARBA" id="ARBA00010088"/>
    </source>
</evidence>
<protein>
    <recommendedName>
        <fullName evidence="6">Epoxide hydrolase N-terminal domain-containing protein</fullName>
    </recommendedName>
</protein>
<dbReference type="AlphaFoldDB" id="A0A430LHC2"/>
<keyword evidence="8" id="KW-1185">Reference proteome</keyword>
<keyword evidence="3" id="KW-0378">Hydrolase</keyword>
<evidence type="ECO:0000256" key="4">
    <source>
        <dbReference type="PIRSR" id="PIRSR001112-1"/>
    </source>
</evidence>
<dbReference type="PRINTS" id="PR00412">
    <property type="entry name" value="EPOXHYDRLASE"/>
</dbReference>
<feature type="active site" description="Nucleophile" evidence="4">
    <location>
        <position position="207"/>
    </location>
</feature>
<feature type="active site" description="Proton acceptor" evidence="4">
    <location>
        <position position="394"/>
    </location>
</feature>
<dbReference type="GO" id="GO:0004301">
    <property type="term" value="F:epoxide hydrolase activity"/>
    <property type="evidence" value="ECO:0007669"/>
    <property type="project" value="TreeGrafter"/>
</dbReference>
<organism evidence="7 8">
    <name type="scientific">Fusarium euwallaceae</name>
    <dbReference type="NCBI Taxonomy" id="1147111"/>
    <lineage>
        <taxon>Eukaryota</taxon>
        <taxon>Fungi</taxon>
        <taxon>Dikarya</taxon>
        <taxon>Ascomycota</taxon>
        <taxon>Pezizomycotina</taxon>
        <taxon>Sordariomycetes</taxon>
        <taxon>Hypocreomycetidae</taxon>
        <taxon>Hypocreales</taxon>
        <taxon>Nectriaceae</taxon>
        <taxon>Fusarium</taxon>
        <taxon>Fusarium solani species complex</taxon>
    </lineage>
</organism>
<feature type="domain" description="Epoxide hydrolase N-terminal" evidence="6">
    <location>
        <begin position="33"/>
        <end position="138"/>
    </location>
</feature>
<name>A0A430LHC2_9HYPO</name>
<dbReference type="PANTHER" id="PTHR21661:SF35">
    <property type="entry name" value="EPOXIDE HYDROLASE"/>
    <property type="match status" value="1"/>
</dbReference>
<sequence length="419" mass="47212">MVYLSMSGILSALLAVTSAKSLTSSKGNTFHLRPFHIDLSHNVPRMINLVRDYHLPDKPEYPGVGSSMGIDLDVLKSLRKQWLSNFDWKTEQDNLNKLHHYTATIEGLSIHFVHHKSNQPNAIPLLLNHGWPGSFLEFIPIIEPLLKKSKTSTGKPVSFDIIIPSLPGYAFSSPPPEGWTVEDTARVFNTLMTDVLGYKKFAVHGTDLGAPIAYHLYDAFNATTRAAHFVFMPFYPLTPDEIVARNITLSLGEEFTEQNFVRWATTEAGYFQEHSYQPNTIGLALYDNPVGQLAWIGEKFINWSDPSAGTSPSLLDHNEILRSVSLYYLTKSFVSSAYMYAQNLNGFKTEYTKARTDAPMLFSTFKYNVGFWPKELLAELGNLFQYRFHDFGGHFPGVDNPPALIEDLREIGTYCELAP</sequence>
<dbReference type="Gene3D" id="3.40.50.1820">
    <property type="entry name" value="alpha/beta hydrolase"/>
    <property type="match status" value="1"/>
</dbReference>
<dbReference type="GO" id="GO:0097176">
    <property type="term" value="P:epoxide metabolic process"/>
    <property type="evidence" value="ECO:0007669"/>
    <property type="project" value="TreeGrafter"/>
</dbReference>
<proteinExistence type="inferred from homology"/>
<dbReference type="InterPro" id="IPR029058">
    <property type="entry name" value="AB_hydrolase_fold"/>
</dbReference>
<feature type="signal peptide" evidence="5">
    <location>
        <begin position="1"/>
        <end position="19"/>
    </location>
</feature>
<dbReference type="InterPro" id="IPR010497">
    <property type="entry name" value="Epoxide_hydro_N"/>
</dbReference>
<evidence type="ECO:0000313" key="8">
    <source>
        <dbReference type="Proteomes" id="UP000287124"/>
    </source>
</evidence>
<dbReference type="Proteomes" id="UP000287124">
    <property type="component" value="Unassembled WGS sequence"/>
</dbReference>
<evidence type="ECO:0000256" key="5">
    <source>
        <dbReference type="SAM" id="SignalP"/>
    </source>
</evidence>
<dbReference type="PIRSF" id="PIRSF001112">
    <property type="entry name" value="Epoxide_hydrolase"/>
    <property type="match status" value="1"/>
</dbReference>
<evidence type="ECO:0000259" key="6">
    <source>
        <dbReference type="Pfam" id="PF06441"/>
    </source>
</evidence>
<dbReference type="EMBL" id="MIKF01000197">
    <property type="protein sequence ID" value="RTE75107.1"/>
    <property type="molecule type" value="Genomic_DNA"/>
</dbReference>
<feature type="active site" description="Proton donor" evidence="4">
    <location>
        <position position="340"/>
    </location>
</feature>
<accession>A0A430LHC2</accession>
<dbReference type="InterPro" id="IPR000639">
    <property type="entry name" value="Epox_hydrolase-like"/>
</dbReference>
<gene>
    <name evidence="7" type="ORF">BHE90_010444</name>
</gene>
<reference evidence="7 8" key="1">
    <citation type="submission" date="2017-06" db="EMBL/GenBank/DDBJ databases">
        <title>Comparative genomic analysis of Ambrosia Fusariam Clade fungi.</title>
        <authorList>
            <person name="Stajich J.E."/>
            <person name="Carrillo J."/>
            <person name="Kijimoto T."/>
            <person name="Eskalen A."/>
            <person name="O'Donnell K."/>
            <person name="Kasson M."/>
        </authorList>
    </citation>
    <scope>NUCLEOTIDE SEQUENCE [LARGE SCALE GENOMIC DNA]</scope>
    <source>
        <strain evidence="7 8">UCR1854</strain>
    </source>
</reference>
<dbReference type="SUPFAM" id="SSF53474">
    <property type="entry name" value="alpha/beta-Hydrolases"/>
    <property type="match status" value="1"/>
</dbReference>
<keyword evidence="2" id="KW-0058">Aromatic hydrocarbons catabolism</keyword>
<feature type="chain" id="PRO_5019197512" description="Epoxide hydrolase N-terminal domain-containing protein" evidence="5">
    <location>
        <begin position="20"/>
        <end position="419"/>
    </location>
</feature>
<evidence type="ECO:0000256" key="3">
    <source>
        <dbReference type="ARBA" id="ARBA00022801"/>
    </source>
</evidence>
<keyword evidence="5" id="KW-0732">Signal</keyword>
<comment type="similarity">
    <text evidence="1">Belongs to the peptidase S33 family.</text>
</comment>
<evidence type="ECO:0000256" key="2">
    <source>
        <dbReference type="ARBA" id="ARBA00022797"/>
    </source>
</evidence>